<evidence type="ECO:0000313" key="3">
    <source>
        <dbReference type="Proteomes" id="UP000078492"/>
    </source>
</evidence>
<dbReference type="AlphaFoldDB" id="A0A195DF75"/>
<evidence type="ECO:0000313" key="2">
    <source>
        <dbReference type="EMBL" id="KYN11548.1"/>
    </source>
</evidence>
<reference evidence="2 3" key="1">
    <citation type="submission" date="2015-09" db="EMBL/GenBank/DDBJ databases">
        <title>Trachymyrmex cornetzi WGS genome.</title>
        <authorList>
            <person name="Nygaard S."/>
            <person name="Hu H."/>
            <person name="Boomsma J."/>
            <person name="Zhang G."/>
        </authorList>
    </citation>
    <scope>NUCLEOTIDE SEQUENCE [LARGE SCALE GENOMIC DNA]</scope>
    <source>
        <strain evidence="2">Tcor2-1</strain>
        <tissue evidence="2">Whole body</tissue>
    </source>
</reference>
<accession>A0A195DF75</accession>
<protein>
    <submittedName>
        <fullName evidence="2">Uncharacterized protein</fullName>
    </submittedName>
</protein>
<feature type="compositionally biased region" description="Polar residues" evidence="1">
    <location>
        <begin position="7"/>
        <end position="18"/>
    </location>
</feature>
<sequence length="119" mass="13202">MAASCMRCNSHTESQWPSKPSKGGERSGDVSRRNAPSHTRTHTEGAACTYRVTTVRTRRVYLSCFYRLTRTSGPGYADEDDDDDDDDGDGEDEDEDDDDGGDEEKAKNKVGEGRTTAEW</sequence>
<proteinExistence type="predicted"/>
<gene>
    <name evidence="2" type="ORF">ALC57_16332</name>
</gene>
<feature type="compositionally biased region" description="Acidic residues" evidence="1">
    <location>
        <begin position="77"/>
        <end position="102"/>
    </location>
</feature>
<feature type="region of interest" description="Disordered" evidence="1">
    <location>
        <begin position="70"/>
        <end position="119"/>
    </location>
</feature>
<feature type="compositionally biased region" description="Basic and acidic residues" evidence="1">
    <location>
        <begin position="22"/>
        <end position="32"/>
    </location>
</feature>
<dbReference type="EMBL" id="KQ980905">
    <property type="protein sequence ID" value="KYN11548.1"/>
    <property type="molecule type" value="Genomic_DNA"/>
</dbReference>
<feature type="region of interest" description="Disordered" evidence="1">
    <location>
        <begin position="1"/>
        <end position="48"/>
    </location>
</feature>
<feature type="compositionally biased region" description="Basic and acidic residues" evidence="1">
    <location>
        <begin position="103"/>
        <end position="119"/>
    </location>
</feature>
<evidence type="ECO:0000256" key="1">
    <source>
        <dbReference type="SAM" id="MobiDB-lite"/>
    </source>
</evidence>
<dbReference type="Proteomes" id="UP000078492">
    <property type="component" value="Unassembled WGS sequence"/>
</dbReference>
<name>A0A195DF75_9HYME</name>
<keyword evidence="3" id="KW-1185">Reference proteome</keyword>
<organism evidence="2 3">
    <name type="scientific">Trachymyrmex cornetzi</name>
    <dbReference type="NCBI Taxonomy" id="471704"/>
    <lineage>
        <taxon>Eukaryota</taxon>
        <taxon>Metazoa</taxon>
        <taxon>Ecdysozoa</taxon>
        <taxon>Arthropoda</taxon>
        <taxon>Hexapoda</taxon>
        <taxon>Insecta</taxon>
        <taxon>Pterygota</taxon>
        <taxon>Neoptera</taxon>
        <taxon>Endopterygota</taxon>
        <taxon>Hymenoptera</taxon>
        <taxon>Apocrita</taxon>
        <taxon>Aculeata</taxon>
        <taxon>Formicoidea</taxon>
        <taxon>Formicidae</taxon>
        <taxon>Myrmicinae</taxon>
        <taxon>Trachymyrmex</taxon>
    </lineage>
</organism>